<reference evidence="3" key="1">
    <citation type="journal article" date="2012" name="Nature">
        <title>The tomato genome sequence provides insights into fleshy fruit evolution.</title>
        <authorList>
            <consortium name="Tomato Genome Consortium"/>
        </authorList>
    </citation>
    <scope>NUCLEOTIDE SEQUENCE [LARGE SCALE GENOMIC DNA]</scope>
    <source>
        <strain evidence="3">cv. Heinz 1706</strain>
    </source>
</reference>
<sequence>MGQIDIFAPNVSFKQRLLLLLLFFFFFLLRVQHFLLFRVPASILLCGYNLIQDWRIPRCSVCSGCQGRLYICLICSSVICCLSIESNHVILHSQSQDGHEILVDMERAELYCFVGCNQVDPDFDKAVMCKHIMGFSRSGVEQSKMVLSKRRRLSFGMDLDSKNMKRLFVRKLKLYFSLG</sequence>
<keyword evidence="1" id="KW-0862">Zinc</keyword>
<evidence type="ECO:0000313" key="3">
    <source>
        <dbReference type="EnsemblPlants" id="Solyc08g061830.1.1"/>
    </source>
</evidence>
<dbReference type="eggNOG" id="KOG1867">
    <property type="taxonomic scope" value="Eukaryota"/>
</dbReference>
<evidence type="ECO:0000259" key="2">
    <source>
        <dbReference type="PROSITE" id="PS50271"/>
    </source>
</evidence>
<protein>
    <recommendedName>
        <fullName evidence="2">UBP-type domain-containing protein</fullName>
    </recommendedName>
</protein>
<dbReference type="PaxDb" id="4081-Solyc08g061830.1.1"/>
<dbReference type="InterPro" id="IPR013083">
    <property type="entry name" value="Znf_RING/FYVE/PHD"/>
</dbReference>
<reference evidence="3" key="2">
    <citation type="submission" date="2015-06" db="UniProtKB">
        <authorList>
            <consortium name="EnsemblPlants"/>
        </authorList>
    </citation>
    <scope>IDENTIFICATION</scope>
    <source>
        <strain evidence="3">cv. Heinz 1706</strain>
    </source>
</reference>
<evidence type="ECO:0000256" key="1">
    <source>
        <dbReference type="PROSITE-ProRule" id="PRU00502"/>
    </source>
</evidence>
<dbReference type="InParanoid" id="K4CKX2"/>
<dbReference type="AlphaFoldDB" id="K4CKX2"/>
<name>K4CKX2_SOLLC</name>
<dbReference type="Gene3D" id="3.30.40.10">
    <property type="entry name" value="Zinc/RING finger domain, C3HC4 (zinc finger)"/>
    <property type="match status" value="1"/>
</dbReference>
<dbReference type="PhylomeDB" id="K4CKX2"/>
<keyword evidence="1" id="KW-0863">Zinc-finger</keyword>
<dbReference type="Gramene" id="Solyc08g061830.1.1">
    <property type="protein sequence ID" value="Solyc08g061830.1.1"/>
    <property type="gene ID" value="Solyc08g061830.1"/>
</dbReference>
<dbReference type="HOGENOM" id="CLU_1505955_0_0_1"/>
<accession>K4CKX2</accession>
<dbReference type="Pfam" id="PF02148">
    <property type="entry name" value="zf-UBP"/>
    <property type="match status" value="1"/>
</dbReference>
<dbReference type="InterPro" id="IPR001607">
    <property type="entry name" value="Znf_UBP"/>
</dbReference>
<dbReference type="Proteomes" id="UP000004994">
    <property type="component" value="Chromosome 8"/>
</dbReference>
<dbReference type="GO" id="GO:0008270">
    <property type="term" value="F:zinc ion binding"/>
    <property type="evidence" value="ECO:0007669"/>
    <property type="project" value="UniProtKB-KW"/>
</dbReference>
<keyword evidence="4" id="KW-1185">Reference proteome</keyword>
<feature type="domain" description="UBP-type" evidence="2">
    <location>
        <begin position="29"/>
        <end position="139"/>
    </location>
</feature>
<keyword evidence="1" id="KW-0479">Metal-binding</keyword>
<evidence type="ECO:0000313" key="4">
    <source>
        <dbReference type="Proteomes" id="UP000004994"/>
    </source>
</evidence>
<dbReference type="PROSITE" id="PS50271">
    <property type="entry name" value="ZF_UBP"/>
    <property type="match status" value="1"/>
</dbReference>
<proteinExistence type="predicted"/>
<dbReference type="EnsemblPlants" id="Solyc08g061830.1.1">
    <property type="protein sequence ID" value="Solyc08g061830.1.1"/>
    <property type="gene ID" value="Solyc08g061830.1"/>
</dbReference>
<dbReference type="STRING" id="4081.K4CKX2"/>
<dbReference type="SUPFAM" id="SSF57850">
    <property type="entry name" value="RING/U-box"/>
    <property type="match status" value="1"/>
</dbReference>
<organism evidence="3">
    <name type="scientific">Solanum lycopersicum</name>
    <name type="common">Tomato</name>
    <name type="synonym">Lycopersicon esculentum</name>
    <dbReference type="NCBI Taxonomy" id="4081"/>
    <lineage>
        <taxon>Eukaryota</taxon>
        <taxon>Viridiplantae</taxon>
        <taxon>Streptophyta</taxon>
        <taxon>Embryophyta</taxon>
        <taxon>Tracheophyta</taxon>
        <taxon>Spermatophyta</taxon>
        <taxon>Magnoliopsida</taxon>
        <taxon>eudicotyledons</taxon>
        <taxon>Gunneridae</taxon>
        <taxon>Pentapetalae</taxon>
        <taxon>asterids</taxon>
        <taxon>lamiids</taxon>
        <taxon>Solanales</taxon>
        <taxon>Solanaceae</taxon>
        <taxon>Solanoideae</taxon>
        <taxon>Solaneae</taxon>
        <taxon>Solanum</taxon>
        <taxon>Solanum subgen. Lycopersicon</taxon>
    </lineage>
</organism>